<evidence type="ECO:0000259" key="2">
    <source>
        <dbReference type="SMART" id="SM00738"/>
    </source>
</evidence>
<keyword evidence="3" id="KW-0614">Plasmid</keyword>
<dbReference type="InterPro" id="IPR036735">
    <property type="entry name" value="NGN_dom_sf"/>
</dbReference>
<geneLocation type="plasmid" evidence="3">
    <name>p112298-KPC</name>
</geneLocation>
<dbReference type="EMBL" id="KP987215">
    <property type="protein sequence ID" value="ALA08811.1"/>
    <property type="molecule type" value="Genomic_DNA"/>
</dbReference>
<keyword evidence="1" id="KW-0804">Transcription</keyword>
<evidence type="ECO:0000256" key="1">
    <source>
        <dbReference type="ARBA" id="ARBA00023163"/>
    </source>
</evidence>
<gene>
    <name evidence="3" type="primary">nusG</name>
    <name evidence="3" type="ORF">p112298KPC_132</name>
</gene>
<dbReference type="SMART" id="SM00738">
    <property type="entry name" value="NGN"/>
    <property type="match status" value="1"/>
</dbReference>
<feature type="domain" description="NusG-like N-terminal" evidence="2">
    <location>
        <begin position="18"/>
        <end position="122"/>
    </location>
</feature>
<name>A0A0K2CSE9_CITFR</name>
<proteinExistence type="predicted"/>
<accession>A0A0K2CSE9</accession>
<dbReference type="InterPro" id="IPR006645">
    <property type="entry name" value="NGN-like_dom"/>
</dbReference>
<protein>
    <submittedName>
        <fullName evidence="3">Transcription termination factor nusg family protein</fullName>
    </submittedName>
</protein>
<reference evidence="3" key="1">
    <citation type="journal article" date="2015" name="J. Antimicrob. Chemother.">
        <title>Coexistence of a novel KPC-2-encoding MDR plasmid and an NDM-1-encoding pNDM-HN380-like plasmid in a clinical isolate of Citrobacter freundii.</title>
        <authorList>
            <person name="Feng J."/>
            <person name="Qiu Y."/>
            <person name="Yin Z."/>
            <person name="Chen W."/>
            <person name="Yang H."/>
            <person name="Yang W."/>
            <person name="Wang J."/>
            <person name="Gao Y."/>
            <person name="Zhou D."/>
        </authorList>
    </citation>
    <scope>NUCLEOTIDE SEQUENCE</scope>
    <source>
        <strain evidence="3">112298</strain>
        <plasmid evidence="3">p112298-KPC</plasmid>
    </source>
</reference>
<dbReference type="AlphaFoldDB" id="A0A0K2CSE9"/>
<dbReference type="Gene3D" id="3.30.70.940">
    <property type="entry name" value="NusG, N-terminal domain"/>
    <property type="match status" value="1"/>
</dbReference>
<dbReference type="GO" id="GO:0006354">
    <property type="term" value="P:DNA-templated transcription elongation"/>
    <property type="evidence" value="ECO:0007669"/>
    <property type="project" value="InterPro"/>
</dbReference>
<evidence type="ECO:0000313" key="3">
    <source>
        <dbReference type="EMBL" id="ALA08811.1"/>
    </source>
</evidence>
<sequence>MDQFCAKRSKMNIETVCNQQWYLALYITGGKNREKLFGWLHDRRITPWTPLSLTKIRRADAPHVFRKRVSAVFPGYFFLKANFDVQKIDTIRAHSAFCDFVKFGSQITPVNTRVVEALMKKYPDPTHHPAARDELEVASNIWLTKSQYKRLTQLEKMEHPISRTAMLFDMITHADAWGF</sequence>
<dbReference type="Pfam" id="PF02357">
    <property type="entry name" value="NusG"/>
    <property type="match status" value="1"/>
</dbReference>
<dbReference type="SUPFAM" id="SSF82679">
    <property type="entry name" value="N-utilization substance G protein NusG, N-terminal domain"/>
    <property type="match status" value="1"/>
</dbReference>
<organism evidence="3">
    <name type="scientific">Citrobacter freundii</name>
    <dbReference type="NCBI Taxonomy" id="546"/>
    <lineage>
        <taxon>Bacteria</taxon>
        <taxon>Pseudomonadati</taxon>
        <taxon>Pseudomonadota</taxon>
        <taxon>Gammaproteobacteria</taxon>
        <taxon>Enterobacterales</taxon>
        <taxon>Enterobacteriaceae</taxon>
        <taxon>Citrobacter</taxon>
        <taxon>Citrobacter freundii complex</taxon>
    </lineage>
</organism>